<dbReference type="Proteomes" id="UP000308600">
    <property type="component" value="Unassembled WGS sequence"/>
</dbReference>
<gene>
    <name evidence="1" type="ORF">BDN72DRAFT_862176</name>
</gene>
<sequence length="589" mass="63975">MPHKSHKSKPKSSESKSATGKVEFRKFVKLEKRFLATHYPAFLAEAEAGDQGDWVIRVVYKEFNKKFPGVEPPAGDERISFQAKMKRFFLNLKRTSGDAPSRVAGPQKETRARSAANLYAQDYPEEVKKIKNTFIASQPATTEPVGTSLPFHTKAKNIGLTADPVVEAKYRALAAEEKAKKSRRPNREEIYKSQSNIKDSIGAALAGFCGWDRGGFGNVGMYLITSYEKEDKTRETFSLAFRTRTPGKKNSSFVPQQEDHDGLCESLNEWLDHQFESRLKSPQDGQSRACSPSTSQLPHHDNTHTASSLPKEDDISISSLGTSGSRLPNTSGVPRSVSSAFPSPERDMSAEEIEELPDPTPSPPPKRTPRKSPRKSPKKAAQEPAFDFSPPQPAIQAAIPPVVYPPPPVALTSMVIDAAPATPKKGKSKAVSRRKTTFAPASVQAQNGVSAVLQPTTTSSHPATTTTSQRTVPQSTTTSSRPAMASQPTTTSQRTGSSTADATGPETHPMSPPPTQPSVESTPPTTTAKKPTPTAKSSKKRPAESEPDQARPKKKVAKAEVTERTSSRINRSGYVNTAIKSRKVKPTPK</sequence>
<dbReference type="EMBL" id="ML208528">
    <property type="protein sequence ID" value="TFK63328.1"/>
    <property type="molecule type" value="Genomic_DNA"/>
</dbReference>
<protein>
    <submittedName>
        <fullName evidence="1">Uncharacterized protein</fullName>
    </submittedName>
</protein>
<accession>A0ACD3ACE7</accession>
<organism evidence="1 2">
    <name type="scientific">Pluteus cervinus</name>
    <dbReference type="NCBI Taxonomy" id="181527"/>
    <lineage>
        <taxon>Eukaryota</taxon>
        <taxon>Fungi</taxon>
        <taxon>Dikarya</taxon>
        <taxon>Basidiomycota</taxon>
        <taxon>Agaricomycotina</taxon>
        <taxon>Agaricomycetes</taxon>
        <taxon>Agaricomycetidae</taxon>
        <taxon>Agaricales</taxon>
        <taxon>Pluteineae</taxon>
        <taxon>Pluteaceae</taxon>
        <taxon>Pluteus</taxon>
    </lineage>
</organism>
<evidence type="ECO:0000313" key="1">
    <source>
        <dbReference type="EMBL" id="TFK63328.1"/>
    </source>
</evidence>
<evidence type="ECO:0000313" key="2">
    <source>
        <dbReference type="Proteomes" id="UP000308600"/>
    </source>
</evidence>
<proteinExistence type="predicted"/>
<name>A0ACD3ACE7_9AGAR</name>
<reference evidence="1 2" key="1">
    <citation type="journal article" date="2019" name="Nat. Ecol. Evol.">
        <title>Megaphylogeny resolves global patterns of mushroom evolution.</title>
        <authorList>
            <person name="Varga T."/>
            <person name="Krizsan K."/>
            <person name="Foldi C."/>
            <person name="Dima B."/>
            <person name="Sanchez-Garcia M."/>
            <person name="Sanchez-Ramirez S."/>
            <person name="Szollosi G.J."/>
            <person name="Szarkandi J.G."/>
            <person name="Papp V."/>
            <person name="Albert L."/>
            <person name="Andreopoulos W."/>
            <person name="Angelini C."/>
            <person name="Antonin V."/>
            <person name="Barry K.W."/>
            <person name="Bougher N.L."/>
            <person name="Buchanan P."/>
            <person name="Buyck B."/>
            <person name="Bense V."/>
            <person name="Catcheside P."/>
            <person name="Chovatia M."/>
            <person name="Cooper J."/>
            <person name="Damon W."/>
            <person name="Desjardin D."/>
            <person name="Finy P."/>
            <person name="Geml J."/>
            <person name="Haridas S."/>
            <person name="Hughes K."/>
            <person name="Justo A."/>
            <person name="Karasinski D."/>
            <person name="Kautmanova I."/>
            <person name="Kiss B."/>
            <person name="Kocsube S."/>
            <person name="Kotiranta H."/>
            <person name="LaButti K.M."/>
            <person name="Lechner B.E."/>
            <person name="Liimatainen K."/>
            <person name="Lipzen A."/>
            <person name="Lukacs Z."/>
            <person name="Mihaltcheva S."/>
            <person name="Morgado L.N."/>
            <person name="Niskanen T."/>
            <person name="Noordeloos M.E."/>
            <person name="Ohm R.A."/>
            <person name="Ortiz-Santana B."/>
            <person name="Ovrebo C."/>
            <person name="Racz N."/>
            <person name="Riley R."/>
            <person name="Savchenko A."/>
            <person name="Shiryaev A."/>
            <person name="Soop K."/>
            <person name="Spirin V."/>
            <person name="Szebenyi C."/>
            <person name="Tomsovsky M."/>
            <person name="Tulloss R.E."/>
            <person name="Uehling J."/>
            <person name="Grigoriev I.V."/>
            <person name="Vagvolgyi C."/>
            <person name="Papp T."/>
            <person name="Martin F.M."/>
            <person name="Miettinen O."/>
            <person name="Hibbett D.S."/>
            <person name="Nagy L.G."/>
        </authorList>
    </citation>
    <scope>NUCLEOTIDE SEQUENCE [LARGE SCALE GENOMIC DNA]</scope>
    <source>
        <strain evidence="1 2">NL-1719</strain>
    </source>
</reference>
<keyword evidence="2" id="KW-1185">Reference proteome</keyword>